<dbReference type="GO" id="GO:0006935">
    <property type="term" value="P:chemotaxis"/>
    <property type="evidence" value="ECO:0007669"/>
    <property type="project" value="InterPro"/>
</dbReference>
<dbReference type="PROSITE" id="PS50851">
    <property type="entry name" value="CHEW"/>
    <property type="match status" value="1"/>
</dbReference>
<evidence type="ECO:0000259" key="1">
    <source>
        <dbReference type="PROSITE" id="PS50851"/>
    </source>
</evidence>
<reference evidence="2 3" key="1">
    <citation type="submission" date="2018-06" db="EMBL/GenBank/DDBJ databases">
        <title>Extensive metabolic versatility and redundancy in microbially diverse, dynamic hydrothermal sediments.</title>
        <authorList>
            <person name="Dombrowski N."/>
            <person name="Teske A."/>
            <person name="Baker B.J."/>
        </authorList>
    </citation>
    <scope>NUCLEOTIDE SEQUENCE [LARGE SCALE GENOMIC DNA]</scope>
    <source>
        <strain evidence="2">B36_G15</strain>
    </source>
</reference>
<sequence length="136" mass="15130">MKGGTNRYALIRLGDEGYAIPLDHILDLIENPTYESGPGKGEEAGYLNYEDRRIPIYSLGQLLGLEGPTNFLIIIRGKGSPYGLLIPERPRFQSISEEEILPLPDLLPELGKRILSGVIVVDSQLYGLINPYHLIQ</sequence>
<accession>A0A660SI57</accession>
<dbReference type="SUPFAM" id="SSF50341">
    <property type="entry name" value="CheW-like"/>
    <property type="match status" value="1"/>
</dbReference>
<dbReference type="EMBL" id="QNBE01000037">
    <property type="protein sequence ID" value="RKX70515.1"/>
    <property type="molecule type" value="Genomic_DNA"/>
</dbReference>
<dbReference type="InterPro" id="IPR036061">
    <property type="entry name" value="CheW-like_dom_sf"/>
</dbReference>
<comment type="caution">
    <text evidence="2">The sequence shown here is derived from an EMBL/GenBank/DDBJ whole genome shotgun (WGS) entry which is preliminary data.</text>
</comment>
<evidence type="ECO:0000313" key="2">
    <source>
        <dbReference type="EMBL" id="RKX70515.1"/>
    </source>
</evidence>
<name>A0A660SI57_UNCW3</name>
<dbReference type="InterPro" id="IPR002545">
    <property type="entry name" value="CheW-lke_dom"/>
</dbReference>
<feature type="domain" description="CheW-like" evidence="1">
    <location>
        <begin position="5"/>
        <end position="136"/>
    </location>
</feature>
<dbReference type="SMART" id="SM00260">
    <property type="entry name" value="CheW"/>
    <property type="match status" value="1"/>
</dbReference>
<dbReference type="Gene3D" id="2.40.50.180">
    <property type="entry name" value="CheA-289, Domain 4"/>
    <property type="match status" value="1"/>
</dbReference>
<proteinExistence type="predicted"/>
<organism evidence="2 3">
    <name type="scientific">candidate division WOR-3 bacterium</name>
    <dbReference type="NCBI Taxonomy" id="2052148"/>
    <lineage>
        <taxon>Bacteria</taxon>
        <taxon>Bacteria division WOR-3</taxon>
    </lineage>
</organism>
<dbReference type="AlphaFoldDB" id="A0A660SI57"/>
<dbReference type="Proteomes" id="UP000268469">
    <property type="component" value="Unassembled WGS sequence"/>
</dbReference>
<dbReference type="GO" id="GO:0007165">
    <property type="term" value="P:signal transduction"/>
    <property type="evidence" value="ECO:0007669"/>
    <property type="project" value="InterPro"/>
</dbReference>
<dbReference type="Gene3D" id="2.30.30.40">
    <property type="entry name" value="SH3 Domains"/>
    <property type="match status" value="1"/>
</dbReference>
<dbReference type="Pfam" id="PF01584">
    <property type="entry name" value="CheW"/>
    <property type="match status" value="1"/>
</dbReference>
<gene>
    <name evidence="2" type="ORF">DRP53_04800</name>
</gene>
<evidence type="ECO:0000313" key="3">
    <source>
        <dbReference type="Proteomes" id="UP000268469"/>
    </source>
</evidence>
<protein>
    <recommendedName>
        <fullName evidence="1">CheW-like domain-containing protein</fullName>
    </recommendedName>
</protein>